<dbReference type="PANTHER" id="PTHR46206:SF5">
    <property type="entry name" value="P450, PUTATIVE (EUROFUNG)-RELATED"/>
    <property type="match status" value="1"/>
</dbReference>
<comment type="cofactor">
    <cofactor evidence="1 11">
        <name>heme</name>
        <dbReference type="ChEBI" id="CHEBI:30413"/>
    </cofactor>
</comment>
<dbReference type="GO" id="GO:0004497">
    <property type="term" value="F:monooxygenase activity"/>
    <property type="evidence" value="ECO:0007669"/>
    <property type="project" value="UniProtKB-KW"/>
</dbReference>
<evidence type="ECO:0000313" key="14">
    <source>
        <dbReference type="Proteomes" id="UP000193648"/>
    </source>
</evidence>
<dbReference type="GO" id="GO:0005506">
    <property type="term" value="F:iron ion binding"/>
    <property type="evidence" value="ECO:0007669"/>
    <property type="project" value="InterPro"/>
</dbReference>
<evidence type="ECO:0000256" key="4">
    <source>
        <dbReference type="ARBA" id="ARBA00022617"/>
    </source>
</evidence>
<keyword evidence="6 11" id="KW-0479">Metal-binding</keyword>
<dbReference type="InterPro" id="IPR017972">
    <property type="entry name" value="Cyt_P450_CS"/>
</dbReference>
<protein>
    <submittedName>
        <fullName evidence="13">Cytochrome P450</fullName>
    </submittedName>
</protein>
<evidence type="ECO:0000256" key="3">
    <source>
        <dbReference type="ARBA" id="ARBA00010617"/>
    </source>
</evidence>
<accession>A0A1Y2GTE6</accession>
<evidence type="ECO:0000256" key="11">
    <source>
        <dbReference type="PIRSR" id="PIRSR602403-1"/>
    </source>
</evidence>
<dbReference type="PANTHER" id="PTHR46206">
    <property type="entry name" value="CYTOCHROME P450"/>
    <property type="match status" value="1"/>
</dbReference>
<dbReference type="PRINTS" id="PR00465">
    <property type="entry name" value="EP450IV"/>
</dbReference>
<dbReference type="EMBL" id="MCFF01000012">
    <property type="protein sequence ID" value="ORZ20862.1"/>
    <property type="molecule type" value="Genomic_DNA"/>
</dbReference>
<dbReference type="InterPro" id="IPR002403">
    <property type="entry name" value="Cyt_P450_E_grp-IV"/>
</dbReference>
<evidence type="ECO:0000256" key="8">
    <source>
        <dbReference type="ARBA" id="ARBA00023004"/>
    </source>
</evidence>
<dbReference type="RefSeq" id="XP_021882771.1">
    <property type="nucleotide sequence ID" value="XM_022027662.1"/>
</dbReference>
<sequence length="543" mass="61200">MLGLVSTSTTTNPTDLLKAVLPIGIGLASAAFLAHRATNKGGFSRDKSIPIVPLRAGDKSHDAEYAEDQNKFLSKCVENYGLVFNVMLWNQKFTVVSGSLIREVFMNEQFSFIDALEEVTGMKAFTDSITKTSNDENWISHSAIRDNLSPFLPLYTPRIVEQLTLTIDRELGDCKDGKLIEKPINVFQEMVAAAMATVFMGNDCAKDHRVRDSFIKCTYDFGEVLGRDNRLRFWHRFNTQAKYSVLNPLKKHIDILVEVATPVILKRRQEEAEANAKGEEYVRPLDMMQKLLDNFDKYGFVDIEDVCGHLLLLVLASVHTTSDSAANLCYYFAAFPEHVDVLYQEQCEALSQIEQERQTLRQSKLASGEVKSEQDFVGSDLDPKNDRDLSAAMMKRLVKMDSFVREVLRYRTERLTLAHTAREDITLSNGMRITKGSKAIINNHSVHQSDEVQGGDAYEFRPWRFVGKAKAATKAGNDFLVFGMGKHACPGRFLAIQELKTVGALLVSRYSKFEIQDPSKTKRGLMWRMGDPVDTGLIFTSRN</sequence>
<evidence type="ECO:0000256" key="7">
    <source>
        <dbReference type="ARBA" id="ARBA00022989"/>
    </source>
</evidence>
<keyword evidence="14" id="KW-1185">Reference proteome</keyword>
<dbReference type="CDD" id="cd11041">
    <property type="entry name" value="CYP503A1-like"/>
    <property type="match status" value="1"/>
</dbReference>
<evidence type="ECO:0000313" key="13">
    <source>
        <dbReference type="EMBL" id="ORZ20862.1"/>
    </source>
</evidence>
<dbReference type="AlphaFoldDB" id="A0A1Y2GTE6"/>
<evidence type="ECO:0000256" key="5">
    <source>
        <dbReference type="ARBA" id="ARBA00022692"/>
    </source>
</evidence>
<evidence type="ECO:0000256" key="2">
    <source>
        <dbReference type="ARBA" id="ARBA00004370"/>
    </source>
</evidence>
<comment type="subcellular location">
    <subcellularLocation>
        <location evidence="2">Membrane</location>
    </subcellularLocation>
</comment>
<name>A0A1Y2GTE6_9FUNG</name>
<comment type="similarity">
    <text evidence="3 12">Belongs to the cytochrome P450 family.</text>
</comment>
<dbReference type="InParanoid" id="A0A1Y2GTE6"/>
<proteinExistence type="inferred from homology"/>
<keyword evidence="10" id="KW-0472">Membrane</keyword>
<comment type="caution">
    <text evidence="13">The sequence shown here is derived from an EMBL/GenBank/DDBJ whole genome shotgun (WGS) entry which is preliminary data.</text>
</comment>
<organism evidence="13 14">
    <name type="scientific">Lobosporangium transversale</name>
    <dbReference type="NCBI Taxonomy" id="64571"/>
    <lineage>
        <taxon>Eukaryota</taxon>
        <taxon>Fungi</taxon>
        <taxon>Fungi incertae sedis</taxon>
        <taxon>Mucoromycota</taxon>
        <taxon>Mortierellomycotina</taxon>
        <taxon>Mortierellomycetes</taxon>
        <taxon>Mortierellales</taxon>
        <taxon>Mortierellaceae</taxon>
        <taxon>Lobosporangium</taxon>
    </lineage>
</organism>
<reference evidence="13 14" key="1">
    <citation type="submission" date="2016-07" db="EMBL/GenBank/DDBJ databases">
        <title>Pervasive Adenine N6-methylation of Active Genes in Fungi.</title>
        <authorList>
            <consortium name="DOE Joint Genome Institute"/>
            <person name="Mondo S.J."/>
            <person name="Dannebaum R.O."/>
            <person name="Kuo R.C."/>
            <person name="Labutti K."/>
            <person name="Haridas S."/>
            <person name="Kuo A."/>
            <person name="Salamov A."/>
            <person name="Ahrendt S.R."/>
            <person name="Lipzen A."/>
            <person name="Sullivan W."/>
            <person name="Andreopoulos W.B."/>
            <person name="Clum A."/>
            <person name="Lindquist E."/>
            <person name="Daum C."/>
            <person name="Ramamoorthy G.K."/>
            <person name="Gryganskyi A."/>
            <person name="Culley D."/>
            <person name="Magnuson J.K."/>
            <person name="James T.Y."/>
            <person name="O'Malley M.A."/>
            <person name="Stajich J.E."/>
            <person name="Spatafora J.W."/>
            <person name="Visel A."/>
            <person name="Grigoriev I.V."/>
        </authorList>
    </citation>
    <scope>NUCLEOTIDE SEQUENCE [LARGE SCALE GENOMIC DNA]</scope>
    <source>
        <strain evidence="13 14">NRRL 3116</strain>
    </source>
</reference>
<dbReference type="InterPro" id="IPR036396">
    <property type="entry name" value="Cyt_P450_sf"/>
</dbReference>
<dbReference type="OrthoDB" id="1844152at2759"/>
<evidence type="ECO:0000256" key="10">
    <source>
        <dbReference type="ARBA" id="ARBA00023136"/>
    </source>
</evidence>
<dbReference type="Proteomes" id="UP000193648">
    <property type="component" value="Unassembled WGS sequence"/>
</dbReference>
<gene>
    <name evidence="13" type="ORF">BCR41DRAFT_385395</name>
</gene>
<dbReference type="GeneID" id="33569505"/>
<dbReference type="InterPro" id="IPR001128">
    <property type="entry name" value="Cyt_P450"/>
</dbReference>
<dbReference type="Gene3D" id="1.10.630.10">
    <property type="entry name" value="Cytochrome P450"/>
    <property type="match status" value="1"/>
</dbReference>
<keyword evidence="8 11" id="KW-0408">Iron</keyword>
<dbReference type="Pfam" id="PF00067">
    <property type="entry name" value="p450"/>
    <property type="match status" value="2"/>
</dbReference>
<keyword evidence="4 11" id="KW-0349">Heme</keyword>
<keyword evidence="7" id="KW-1133">Transmembrane helix</keyword>
<keyword evidence="9 12" id="KW-0503">Monooxygenase</keyword>
<dbReference type="SUPFAM" id="SSF48264">
    <property type="entry name" value="Cytochrome P450"/>
    <property type="match status" value="1"/>
</dbReference>
<evidence type="ECO:0000256" key="6">
    <source>
        <dbReference type="ARBA" id="ARBA00022723"/>
    </source>
</evidence>
<evidence type="ECO:0000256" key="12">
    <source>
        <dbReference type="RuleBase" id="RU000461"/>
    </source>
</evidence>
<dbReference type="GO" id="GO:0020037">
    <property type="term" value="F:heme binding"/>
    <property type="evidence" value="ECO:0007669"/>
    <property type="project" value="InterPro"/>
</dbReference>
<keyword evidence="12" id="KW-0560">Oxidoreductase</keyword>
<dbReference type="PROSITE" id="PS00086">
    <property type="entry name" value="CYTOCHROME_P450"/>
    <property type="match status" value="1"/>
</dbReference>
<keyword evidence="5" id="KW-0812">Transmembrane</keyword>
<dbReference type="GO" id="GO:0016705">
    <property type="term" value="F:oxidoreductase activity, acting on paired donors, with incorporation or reduction of molecular oxygen"/>
    <property type="evidence" value="ECO:0007669"/>
    <property type="project" value="InterPro"/>
</dbReference>
<evidence type="ECO:0000256" key="1">
    <source>
        <dbReference type="ARBA" id="ARBA00001971"/>
    </source>
</evidence>
<feature type="binding site" description="axial binding residue" evidence="11">
    <location>
        <position position="489"/>
    </location>
    <ligand>
        <name>heme</name>
        <dbReference type="ChEBI" id="CHEBI:30413"/>
    </ligand>
    <ligandPart>
        <name>Fe</name>
        <dbReference type="ChEBI" id="CHEBI:18248"/>
    </ligandPart>
</feature>
<dbReference type="STRING" id="64571.A0A1Y2GTE6"/>
<evidence type="ECO:0000256" key="9">
    <source>
        <dbReference type="ARBA" id="ARBA00023033"/>
    </source>
</evidence>
<dbReference type="GO" id="GO:0016020">
    <property type="term" value="C:membrane"/>
    <property type="evidence" value="ECO:0007669"/>
    <property type="project" value="UniProtKB-SubCell"/>
</dbReference>